<dbReference type="KEGG" id="tig:THII_1159"/>
<dbReference type="HOGENOM" id="CLU_154412_0_1_6"/>
<name>A0A090BUP3_9GAMM</name>
<sequence>MSNIPQFETFFKQVTELLPKNLLGLHRDLEKNLRVALEATLRRMNLVTREEFEVQKAVLERTRVRLEILEAKVAALEATYSPQSQTPEPSE</sequence>
<dbReference type="AlphaFoldDB" id="A0A090BUP3"/>
<evidence type="ECO:0000256" key="1">
    <source>
        <dbReference type="HAMAP-Rule" id="MF_02216"/>
    </source>
</evidence>
<dbReference type="EMBL" id="AP014633">
    <property type="protein sequence ID" value="BAP55456.1"/>
    <property type="molecule type" value="Genomic_DNA"/>
</dbReference>
<dbReference type="UniPathway" id="UPA00232"/>
<dbReference type="InterPro" id="IPR007475">
    <property type="entry name" value="UbiK"/>
</dbReference>
<comment type="similarity">
    <text evidence="1">Belongs to the UbiK family.</text>
</comment>
<dbReference type="Pfam" id="PF04380">
    <property type="entry name" value="BMFP"/>
    <property type="match status" value="1"/>
</dbReference>
<keyword evidence="3" id="KW-1185">Reference proteome</keyword>
<comment type="subcellular location">
    <subcellularLocation>
        <location evidence="1">Cytoplasm</location>
    </subcellularLocation>
</comment>
<dbReference type="PANTHER" id="PTHR38040">
    <property type="entry name" value="UBIQUINONE BIOSYNTHESIS ACCESSORY FACTOR UBIK"/>
    <property type="match status" value="1"/>
</dbReference>
<evidence type="ECO:0000313" key="3">
    <source>
        <dbReference type="Proteomes" id="UP000031623"/>
    </source>
</evidence>
<keyword evidence="1" id="KW-0963">Cytoplasm</keyword>
<reference evidence="2 3" key="1">
    <citation type="journal article" date="2014" name="ISME J.">
        <title>Ecophysiology of Thioploca ingrica as revealed by the complete genome sequence supplemented with proteomic evidence.</title>
        <authorList>
            <person name="Kojima H."/>
            <person name="Ogura Y."/>
            <person name="Yamamoto N."/>
            <person name="Togashi T."/>
            <person name="Mori H."/>
            <person name="Watanabe T."/>
            <person name="Nemoto F."/>
            <person name="Kurokawa K."/>
            <person name="Hayashi T."/>
            <person name="Fukui M."/>
        </authorList>
    </citation>
    <scope>NUCLEOTIDE SEQUENCE [LARGE SCALE GENOMIC DNA]</scope>
</reference>
<dbReference type="PANTHER" id="PTHR38040:SF1">
    <property type="entry name" value="UBIQUINONE BIOSYNTHESIS ACCESSORY FACTOR UBIK"/>
    <property type="match status" value="1"/>
</dbReference>
<dbReference type="HAMAP" id="MF_02216">
    <property type="entry name" value="UbiK"/>
    <property type="match status" value="1"/>
</dbReference>
<comment type="pathway">
    <text evidence="1">Cofactor biosynthesis; ubiquinone biosynthesis.</text>
</comment>
<dbReference type="STRING" id="40754.THII_1159"/>
<dbReference type="OrthoDB" id="5297354at2"/>
<dbReference type="GO" id="GO:0006744">
    <property type="term" value="P:ubiquinone biosynthetic process"/>
    <property type="evidence" value="ECO:0007669"/>
    <property type="project" value="UniProtKB-UniRule"/>
</dbReference>
<comment type="function">
    <text evidence="1">Required for efficient ubiquinone (coenzyme Q) biosynthesis. UbiK is probably an accessory factor of Ubi enzymes and facilitates ubiquinone biosynthesis by acting as an assembly factor, a targeting factor, or both.</text>
</comment>
<dbReference type="Proteomes" id="UP000031623">
    <property type="component" value="Chromosome"/>
</dbReference>
<organism evidence="2 3">
    <name type="scientific">Thioploca ingrica</name>
    <dbReference type="NCBI Taxonomy" id="40754"/>
    <lineage>
        <taxon>Bacteria</taxon>
        <taxon>Pseudomonadati</taxon>
        <taxon>Pseudomonadota</taxon>
        <taxon>Gammaproteobacteria</taxon>
        <taxon>Thiotrichales</taxon>
        <taxon>Thiotrichaceae</taxon>
        <taxon>Thioploca</taxon>
    </lineage>
</organism>
<dbReference type="GO" id="GO:0005829">
    <property type="term" value="C:cytosol"/>
    <property type="evidence" value="ECO:0007669"/>
    <property type="project" value="TreeGrafter"/>
</dbReference>
<protein>
    <recommendedName>
        <fullName evidence="1">Ubiquinone biosynthesis accessory factor UbiK</fullName>
    </recommendedName>
</protein>
<keyword evidence="1" id="KW-0831">Ubiquinone biosynthesis</keyword>
<proteinExistence type="inferred from homology"/>
<gene>
    <name evidence="1" type="primary">ubiK</name>
    <name evidence="2" type="ORF">THII_1159</name>
</gene>
<evidence type="ECO:0000313" key="2">
    <source>
        <dbReference type="EMBL" id="BAP55456.1"/>
    </source>
</evidence>
<accession>A0A090BUP3</accession>